<proteinExistence type="inferred from homology"/>
<evidence type="ECO:0000256" key="4">
    <source>
        <dbReference type="PIRSR" id="PIRSR600997-1"/>
    </source>
</evidence>
<dbReference type="InterPro" id="IPR029058">
    <property type="entry name" value="AB_hydrolase_fold"/>
</dbReference>
<feature type="active site" description="Charge relay system" evidence="4">
    <location>
        <position position="402"/>
    </location>
</feature>
<organism evidence="7">
    <name type="scientific">Paenibacillus ihbetae</name>
    <dbReference type="NCBI Taxonomy" id="1870820"/>
    <lineage>
        <taxon>Bacteria</taxon>
        <taxon>Bacillati</taxon>
        <taxon>Bacillota</taxon>
        <taxon>Bacilli</taxon>
        <taxon>Bacillales</taxon>
        <taxon>Paenibacillaceae</taxon>
        <taxon>Paenibacillus</taxon>
    </lineage>
</organism>
<gene>
    <name evidence="7" type="ORF">BBD41_10805</name>
</gene>
<evidence type="ECO:0000256" key="5">
    <source>
        <dbReference type="RuleBase" id="RU361235"/>
    </source>
</evidence>
<evidence type="ECO:0000256" key="3">
    <source>
        <dbReference type="ARBA" id="ARBA00023157"/>
    </source>
</evidence>
<dbReference type="AlphaFoldDB" id="A0A1B2DZ71"/>
<dbReference type="PANTHER" id="PTHR43918">
    <property type="entry name" value="ACETYLCHOLINESTERASE"/>
    <property type="match status" value="1"/>
</dbReference>
<feature type="active site" description="Acyl-ester intermediate" evidence="4">
    <location>
        <position position="192"/>
    </location>
</feature>
<dbReference type="InterPro" id="IPR019826">
    <property type="entry name" value="Carboxylesterase_B_AS"/>
</dbReference>
<dbReference type="PRINTS" id="PR00878">
    <property type="entry name" value="CHOLNESTRASE"/>
</dbReference>
<dbReference type="RefSeq" id="WP_099477599.1">
    <property type="nucleotide sequence ID" value="NZ_CP016809.1"/>
</dbReference>
<feature type="active site" description="Charge relay system" evidence="4">
    <location>
        <position position="312"/>
    </location>
</feature>
<dbReference type="PROSITE" id="PS00122">
    <property type="entry name" value="CARBOXYLESTERASE_B_1"/>
    <property type="match status" value="1"/>
</dbReference>
<sequence>MTNPIVSTKYGRIEGRLENGVRIWRGIPYAQPPIGKLRFRPPVPPAAWEGILDAHRFSPMCPQPVESSSSMMTGAVTKTMSEDCLYLNVWAPGHQAGEPLPVMVWIHGGAFVTGSGSLPTYDGHSFATRGNVILVTINYRLGAFGFVHLSPFHEALSSNVGLLDQIAALTWVKDNIAAFGGDPDRVTVFGESAGSMSIAALLAMPAAKGLFHQAIMQSGASQALPAGQAQQIADGLLQELGVTADGLEQLEAMTAEQIFEAGERLKKRIGPGVNMIFQPVVEPGTLPLEPLQAVQAGSAASVPLLIGTNLEEGALFFRPNSPLIKEEHLVHAVEAMTGIQNAGAFTKQYPYTIDGHAQIMTDLYFWRSAVQFAAAHSGQAPVWMYRFDWTLPEHPVLGKAMHALEIPFVFNTVRLFRNIGVEVDRDTQTLAERMQDAWAAFARTGSPDTPSLPWPQYDRNDRSTMIFNSRSEVARDPDSAKRIMLGL</sequence>
<dbReference type="InterPro" id="IPR050654">
    <property type="entry name" value="AChE-related_enzymes"/>
</dbReference>
<dbReference type="InterPro" id="IPR002018">
    <property type="entry name" value="CarbesteraseB"/>
</dbReference>
<dbReference type="InterPro" id="IPR019819">
    <property type="entry name" value="Carboxylesterase_B_CS"/>
</dbReference>
<keyword evidence="3" id="KW-1015">Disulfide bond</keyword>
<dbReference type="GO" id="GO:0004104">
    <property type="term" value="F:cholinesterase activity"/>
    <property type="evidence" value="ECO:0007669"/>
    <property type="project" value="InterPro"/>
</dbReference>
<dbReference type="PROSITE" id="PS00941">
    <property type="entry name" value="CARBOXYLESTERASE_B_2"/>
    <property type="match status" value="1"/>
</dbReference>
<keyword evidence="2 5" id="KW-0378">Hydrolase</keyword>
<dbReference type="SUPFAM" id="SSF53474">
    <property type="entry name" value="alpha/beta-Hydrolases"/>
    <property type="match status" value="1"/>
</dbReference>
<dbReference type="ESTHER" id="9bacl-g4hmu2">
    <property type="family name" value="Carb_B_Bacteria"/>
</dbReference>
<dbReference type="PANTHER" id="PTHR43918:SF4">
    <property type="entry name" value="CARBOXYLIC ESTER HYDROLASE"/>
    <property type="match status" value="1"/>
</dbReference>
<dbReference type="Gene3D" id="3.40.50.1820">
    <property type="entry name" value="alpha/beta hydrolase"/>
    <property type="match status" value="1"/>
</dbReference>
<dbReference type="KEGG" id="pib:BBD41_10805"/>
<evidence type="ECO:0000256" key="1">
    <source>
        <dbReference type="ARBA" id="ARBA00005964"/>
    </source>
</evidence>
<dbReference type="InterPro" id="IPR000997">
    <property type="entry name" value="Cholinesterase"/>
</dbReference>
<evidence type="ECO:0000259" key="6">
    <source>
        <dbReference type="Pfam" id="PF00135"/>
    </source>
</evidence>
<reference evidence="7" key="1">
    <citation type="submission" date="2016-08" db="EMBL/GenBank/DDBJ databases">
        <title>Complete Genome Seqeunce of Paenibacillus sp. nov. IHBB 9852 from high altitute lake of Indian trans-Himalayas.</title>
        <authorList>
            <person name="Kiran S."/>
            <person name="Swarnkar M.K."/>
            <person name="Rana A."/>
            <person name="Tewari R."/>
            <person name="Gulati A."/>
        </authorList>
    </citation>
    <scope>NUCLEOTIDE SEQUENCE [LARGE SCALE GENOMIC DNA]</scope>
    <source>
        <strain evidence="7">IHBB 9852</strain>
    </source>
</reference>
<evidence type="ECO:0000256" key="2">
    <source>
        <dbReference type="ARBA" id="ARBA00022801"/>
    </source>
</evidence>
<feature type="domain" description="Carboxylesterase type B" evidence="6">
    <location>
        <begin position="3"/>
        <end position="473"/>
    </location>
</feature>
<dbReference type="EMBL" id="CP016809">
    <property type="protein sequence ID" value="ANY73038.1"/>
    <property type="molecule type" value="Genomic_DNA"/>
</dbReference>
<name>A0A1B2DZ71_9BACL</name>
<evidence type="ECO:0000313" key="7">
    <source>
        <dbReference type="EMBL" id="ANY73038.1"/>
    </source>
</evidence>
<dbReference type="EC" id="3.1.1.-" evidence="5"/>
<dbReference type="Pfam" id="PF00135">
    <property type="entry name" value="COesterase"/>
    <property type="match status" value="1"/>
</dbReference>
<accession>A0A1B2DZ71</accession>
<comment type="similarity">
    <text evidence="1 5">Belongs to the type-B carboxylesterase/lipase family.</text>
</comment>
<protein>
    <recommendedName>
        <fullName evidence="5">Carboxylic ester hydrolase</fullName>
        <ecNumber evidence="5">3.1.1.-</ecNumber>
    </recommendedName>
</protein>